<reference evidence="1 2" key="1">
    <citation type="submission" date="2015-09" db="EMBL/GenBank/DDBJ databases">
        <authorList>
            <consortium name="Swine Surveillance"/>
        </authorList>
    </citation>
    <scope>NUCLEOTIDE SEQUENCE [LARGE SCALE GENOMIC DNA]</scope>
    <source>
        <strain evidence="1 2">CECT 7648</strain>
    </source>
</reference>
<dbReference type="EC" id="2.7.13.3" evidence="1"/>
<organism evidence="1 2">
    <name type="scientific">Tropicibacter naphthalenivorans</name>
    <dbReference type="NCBI Taxonomy" id="441103"/>
    <lineage>
        <taxon>Bacteria</taxon>
        <taxon>Pseudomonadati</taxon>
        <taxon>Pseudomonadota</taxon>
        <taxon>Alphaproteobacteria</taxon>
        <taxon>Rhodobacterales</taxon>
        <taxon>Roseobacteraceae</taxon>
        <taxon>Tropicibacter</taxon>
    </lineage>
</organism>
<dbReference type="SUPFAM" id="SSF55785">
    <property type="entry name" value="PYP-like sensor domain (PAS domain)"/>
    <property type="match status" value="2"/>
</dbReference>
<proteinExistence type="predicted"/>
<evidence type="ECO:0000313" key="1">
    <source>
        <dbReference type="EMBL" id="CUH79529.1"/>
    </source>
</evidence>
<dbReference type="Proteomes" id="UP000054935">
    <property type="component" value="Unassembled WGS sequence"/>
</dbReference>
<gene>
    <name evidence="1" type="primary">divL</name>
    <name evidence="1" type="ORF">TRN7648_02520</name>
</gene>
<keyword evidence="1" id="KW-0808">Transferase</keyword>
<dbReference type="AlphaFoldDB" id="A0A0N7M056"/>
<name>A0A0N7M056_9RHOB</name>
<dbReference type="Pfam" id="PF12860">
    <property type="entry name" value="PAS_7"/>
    <property type="match status" value="1"/>
</dbReference>
<keyword evidence="2" id="KW-1185">Reference proteome</keyword>
<dbReference type="GO" id="GO:0004673">
    <property type="term" value="F:protein histidine kinase activity"/>
    <property type="evidence" value="ECO:0007669"/>
    <property type="project" value="UniProtKB-EC"/>
</dbReference>
<dbReference type="InterPro" id="IPR035965">
    <property type="entry name" value="PAS-like_dom_sf"/>
</dbReference>
<evidence type="ECO:0000313" key="2">
    <source>
        <dbReference type="Proteomes" id="UP000054935"/>
    </source>
</evidence>
<dbReference type="STRING" id="441103.TRN7648_02520"/>
<protein>
    <submittedName>
        <fullName evidence="1">Sensor protein DivL</fullName>
        <ecNumber evidence="1">2.7.13.3</ecNumber>
    </submittedName>
</protein>
<sequence>MLIATAVLYWGALRKGRGTKTETTRPDMVILLRDGEVVDFTPDAPDMLDQPDLCGLLWDDLRGEFIRRFPETPDDLPQGTMKLIAQDDPDTILSISSTGPHTRLSIQSKPINAGQMHRLARDRGQLETFRYISQNNPNPVWITNSAEVVTWGNSAYFELCDQVGEPGDESCPFDLAPATTNTARTSRLSLPINDNTRRWFEVLSRPIPEGWVHFATCIDGLVEAEMAQRNFVQTLTKTFAHLPIGLAVFNRDRRLVLFNPALVDLTYLSVEFLSSKPNLFSFFDQMRDNRMMPEPKNYTTWREKIYDVISAAREDRYNETWNLPSGLTYKITGRPHPDGAVAFLIEDISAEISLTRRFRSELELTQSVFDCFEDAVCVFSRLGVLTFANAAYRDLWKADPDGAFAEVTIVDTTRDWQNACEPAPIWPELREYVLSLQDRSPWEVDLRMTNGQQLRCVIAPVAAGATMVRFTKVSRFSPQVVRMRNDSIAATE</sequence>
<dbReference type="EMBL" id="CYSE01000004">
    <property type="protein sequence ID" value="CUH79529.1"/>
    <property type="molecule type" value="Genomic_DNA"/>
</dbReference>
<accession>A0A0N7M056</accession>